<evidence type="ECO:0000259" key="9">
    <source>
        <dbReference type="PROSITE" id="PS50158"/>
    </source>
</evidence>
<dbReference type="SMART" id="SM00343">
    <property type="entry name" value="ZnF_C2HC"/>
    <property type="match status" value="1"/>
</dbReference>
<sequence>MLAQSVTNQNNHQVPVPKNANVRSVTVRVRDFVRMNLPEFLGSQIGKDPQNFVDKLKDVAHIRYTQWKENRGTNAAPITWECFSENFLGRYAPHMVADSRAQMNKFLLREISLKNKLRRTRRLELGYYEYSQQKLGGGNHSASGSKSQRSASGTRTYPTCPKYGKNHSGECLVGIEGCFGCGQSGHRLRDCPSAKQGQGGNNSRAQSTTSAAPSGRQLSKARQDQQDSPNVVIGMLRVFNLDVYALLDLGATLSFVTPYIAVKFDVSPETFSEPFSVSTPVGDPVIARRAWIGYILDLPGVPPGRGIDFGIDLIPDTQPISIPPYRMAPAELKELKEQLKDLLDKGAPLLFVKKKYGSLRMCIDYRQLNKVTIKNKYPIPRIDDLFDQLQGASHFSKIDLRSGYYYFRIRNSDISKTTFRTWYDRYEFVVMSFGLINAPATFIYLMNGVFKQYLDLFIIVFIDDILIYFRNEEEHASYLRVVLQTLKDRQLFAKFSKCEFWLQSVAFLRHIVSSKGIQVDSQKIEAMKQWPKPTSPLDIKSFLGLAGYYKRQLKVHEKNYPTHDLELAAVVFALKIWRHYLYGVHRRWFEFLKDYDMSVHYNLGKANVVADALSRLSMGSVAHVEGERKEQTKDFHKPTRLGVRLMSISDGGVTVQNGSEFSLVVEVKEKQDSDPILLQLKGAVGELRQHILAEAHNSRYSIHPGATKMYHDLREVFWWNGMKKDIADFVAKCPNYQKVKVEHQKPGGMTQEINIPTWKWEVINVDFITDGPAERTIQTLEDMLRACMAPYEALYGHRCRSPVGWFEVGEAVLIGPDSIDDVM</sequence>
<dbReference type="Gene3D" id="3.10.10.10">
    <property type="entry name" value="HIV Type 1 Reverse Transcriptase, subunit A, domain 1"/>
    <property type="match status" value="1"/>
</dbReference>
<dbReference type="Pfam" id="PF00078">
    <property type="entry name" value="RVT_1"/>
    <property type="match status" value="1"/>
</dbReference>
<evidence type="ECO:0000313" key="11">
    <source>
        <dbReference type="Proteomes" id="UP000826656"/>
    </source>
</evidence>
<evidence type="ECO:0000256" key="8">
    <source>
        <dbReference type="SAM" id="MobiDB-lite"/>
    </source>
</evidence>
<feature type="domain" description="CCHC-type" evidence="9">
    <location>
        <begin position="178"/>
        <end position="193"/>
    </location>
</feature>
<protein>
    <recommendedName>
        <fullName evidence="9">CCHC-type domain-containing protein</fullName>
    </recommendedName>
</protein>
<dbReference type="InterPro" id="IPR041373">
    <property type="entry name" value="RT_RNaseH"/>
</dbReference>
<dbReference type="Pfam" id="PF17917">
    <property type="entry name" value="RT_RNaseH"/>
    <property type="match status" value="1"/>
</dbReference>
<keyword evidence="3" id="KW-0540">Nuclease</keyword>
<dbReference type="Pfam" id="PF08284">
    <property type="entry name" value="RVP_2"/>
    <property type="match status" value="1"/>
</dbReference>
<keyword evidence="7" id="KW-0479">Metal-binding</keyword>
<dbReference type="Gene3D" id="3.30.70.270">
    <property type="match status" value="2"/>
</dbReference>
<evidence type="ECO:0000256" key="4">
    <source>
        <dbReference type="ARBA" id="ARBA00022759"/>
    </source>
</evidence>
<evidence type="ECO:0000256" key="1">
    <source>
        <dbReference type="ARBA" id="ARBA00022679"/>
    </source>
</evidence>
<reference evidence="10 11" key="1">
    <citation type="journal article" date="2021" name="bioRxiv">
        <title>Chromosome-scale and haplotype-resolved genome assembly of a tetraploid potato cultivar.</title>
        <authorList>
            <person name="Sun H."/>
            <person name="Jiao W.-B."/>
            <person name="Krause K."/>
            <person name="Campoy J.A."/>
            <person name="Goel M."/>
            <person name="Folz-Donahue K."/>
            <person name="Kukat C."/>
            <person name="Huettel B."/>
            <person name="Schneeberger K."/>
        </authorList>
    </citation>
    <scope>NUCLEOTIDE SEQUENCE [LARGE SCALE GENOMIC DNA]</scope>
    <source>
        <strain evidence="10">SolTubOtavaFocal</strain>
        <tissue evidence="10">Leaves</tissue>
    </source>
</reference>
<dbReference type="Pfam" id="PF00098">
    <property type="entry name" value="zf-CCHC"/>
    <property type="match status" value="1"/>
</dbReference>
<feature type="region of interest" description="Disordered" evidence="8">
    <location>
        <begin position="135"/>
        <end position="159"/>
    </location>
</feature>
<gene>
    <name evidence="10" type="ORF">KY290_001624</name>
</gene>
<dbReference type="InterPro" id="IPR050951">
    <property type="entry name" value="Retrovirus_Pol_polyprotein"/>
</dbReference>
<keyword evidence="6" id="KW-0695">RNA-directed DNA polymerase</keyword>
<evidence type="ECO:0000256" key="3">
    <source>
        <dbReference type="ARBA" id="ARBA00022722"/>
    </source>
</evidence>
<dbReference type="PROSITE" id="PS50158">
    <property type="entry name" value="ZF_CCHC"/>
    <property type="match status" value="1"/>
</dbReference>
<keyword evidence="1" id="KW-0808">Transferase</keyword>
<dbReference type="Gene3D" id="1.10.340.70">
    <property type="match status" value="1"/>
</dbReference>
<comment type="caution">
    <text evidence="10">The sequence shown here is derived from an EMBL/GenBank/DDBJ whole genome shotgun (WGS) entry which is preliminary data.</text>
</comment>
<dbReference type="Pfam" id="PF17921">
    <property type="entry name" value="Integrase_H2C2"/>
    <property type="match status" value="1"/>
</dbReference>
<keyword evidence="5" id="KW-0378">Hydrolase</keyword>
<evidence type="ECO:0000256" key="7">
    <source>
        <dbReference type="PROSITE-ProRule" id="PRU00047"/>
    </source>
</evidence>
<dbReference type="CDD" id="cd01647">
    <property type="entry name" value="RT_LTR"/>
    <property type="match status" value="1"/>
</dbReference>
<evidence type="ECO:0000313" key="10">
    <source>
        <dbReference type="EMBL" id="KAH0782026.1"/>
    </source>
</evidence>
<keyword evidence="7" id="KW-0863">Zinc-finger</keyword>
<name>A0ABQ7WP47_SOLTU</name>
<dbReference type="Proteomes" id="UP000826656">
    <property type="component" value="Unassembled WGS sequence"/>
</dbReference>
<dbReference type="InterPro" id="IPR000477">
    <property type="entry name" value="RT_dom"/>
</dbReference>
<dbReference type="InterPro" id="IPR041588">
    <property type="entry name" value="Integrase_H2C2"/>
</dbReference>
<evidence type="ECO:0000256" key="5">
    <source>
        <dbReference type="ARBA" id="ARBA00022801"/>
    </source>
</evidence>
<keyword evidence="11" id="KW-1185">Reference proteome</keyword>
<organism evidence="10 11">
    <name type="scientific">Solanum tuberosum</name>
    <name type="common">Potato</name>
    <dbReference type="NCBI Taxonomy" id="4113"/>
    <lineage>
        <taxon>Eukaryota</taxon>
        <taxon>Viridiplantae</taxon>
        <taxon>Streptophyta</taxon>
        <taxon>Embryophyta</taxon>
        <taxon>Tracheophyta</taxon>
        <taxon>Spermatophyta</taxon>
        <taxon>Magnoliopsida</taxon>
        <taxon>eudicotyledons</taxon>
        <taxon>Gunneridae</taxon>
        <taxon>Pentapetalae</taxon>
        <taxon>asterids</taxon>
        <taxon>lamiids</taxon>
        <taxon>Solanales</taxon>
        <taxon>Solanaceae</taxon>
        <taxon>Solanoideae</taxon>
        <taxon>Solaneae</taxon>
        <taxon>Solanum</taxon>
    </lineage>
</organism>
<feature type="compositionally biased region" description="Polar residues" evidence="8">
    <location>
        <begin position="201"/>
        <end position="212"/>
    </location>
</feature>
<keyword evidence="2" id="KW-0548">Nucleotidyltransferase</keyword>
<keyword evidence="4" id="KW-0255">Endonuclease</keyword>
<dbReference type="PANTHER" id="PTHR37984:SF5">
    <property type="entry name" value="PROTEIN NYNRIN-LIKE"/>
    <property type="match status" value="1"/>
</dbReference>
<feature type="compositionally biased region" description="Low complexity" evidence="8">
    <location>
        <begin position="141"/>
        <end position="153"/>
    </location>
</feature>
<accession>A0ABQ7WP47</accession>
<dbReference type="InterPro" id="IPR043128">
    <property type="entry name" value="Rev_trsase/Diguanyl_cyclase"/>
</dbReference>
<dbReference type="Gene3D" id="4.10.60.10">
    <property type="entry name" value="Zinc finger, CCHC-type"/>
    <property type="match status" value="1"/>
</dbReference>
<dbReference type="PANTHER" id="PTHR37984">
    <property type="entry name" value="PROTEIN CBG26694"/>
    <property type="match status" value="1"/>
</dbReference>
<dbReference type="SUPFAM" id="SSF56672">
    <property type="entry name" value="DNA/RNA polymerases"/>
    <property type="match status" value="1"/>
</dbReference>
<dbReference type="EMBL" id="JAIVGD010000001">
    <property type="protein sequence ID" value="KAH0782026.1"/>
    <property type="molecule type" value="Genomic_DNA"/>
</dbReference>
<evidence type="ECO:0000256" key="6">
    <source>
        <dbReference type="ARBA" id="ARBA00022918"/>
    </source>
</evidence>
<proteinExistence type="predicted"/>
<dbReference type="InterPro" id="IPR043502">
    <property type="entry name" value="DNA/RNA_pol_sf"/>
</dbReference>
<evidence type="ECO:0000256" key="2">
    <source>
        <dbReference type="ARBA" id="ARBA00022695"/>
    </source>
</evidence>
<feature type="region of interest" description="Disordered" evidence="8">
    <location>
        <begin position="192"/>
        <end position="226"/>
    </location>
</feature>
<keyword evidence="7" id="KW-0862">Zinc</keyword>
<dbReference type="InterPro" id="IPR001878">
    <property type="entry name" value="Znf_CCHC"/>
</dbReference>